<accession>A0A0D2NDP3</accession>
<dbReference type="InterPro" id="IPR018490">
    <property type="entry name" value="cNMP-bd_dom_sf"/>
</dbReference>
<proteinExistence type="predicted"/>
<evidence type="ECO:0000256" key="1">
    <source>
        <dbReference type="SAM" id="MobiDB-lite"/>
    </source>
</evidence>
<dbReference type="OrthoDB" id="549818at2759"/>
<feature type="compositionally biased region" description="Gly residues" evidence="1">
    <location>
        <begin position="166"/>
        <end position="180"/>
    </location>
</feature>
<evidence type="ECO:0000313" key="3">
    <source>
        <dbReference type="Proteomes" id="UP000054498"/>
    </source>
</evidence>
<evidence type="ECO:0000313" key="2">
    <source>
        <dbReference type="EMBL" id="KIZ03426.1"/>
    </source>
</evidence>
<evidence type="ECO:0008006" key="4">
    <source>
        <dbReference type="Google" id="ProtNLM"/>
    </source>
</evidence>
<dbReference type="RefSeq" id="XP_013902445.1">
    <property type="nucleotide sequence ID" value="XM_014046991.1"/>
</dbReference>
<feature type="region of interest" description="Disordered" evidence="1">
    <location>
        <begin position="129"/>
        <end position="209"/>
    </location>
</feature>
<dbReference type="AlphaFoldDB" id="A0A0D2NDP3"/>
<name>A0A0D2NDP3_9CHLO</name>
<dbReference type="GeneID" id="25737410"/>
<dbReference type="KEGG" id="mng:MNEG_4533"/>
<gene>
    <name evidence="2" type="ORF">MNEG_4533</name>
</gene>
<sequence>MLMSSPHGWCPSFHWPQEFLVYLGAHFKGLREATRAFLSSKVRAVREAGAPQAEVQRLSAIMLPGTAKAGRTWELAQEDQVYFVKDGSFQLELIEHATTAGSGSAAAGLKKIPWRSNTQQLQAATYAGTAGGADLGGRPQSSRPSTAPAASSGERGVARVSRRNAPGGGSGSGGNAGGGESENQQQPEDEGASTGGWGRDSGGARGRRVMPPLADCGVLASVRMAGGGRVVGTLGMEEELQRARLRGTVKKVVARLGPGHWFGGGAALIGEGPLQSGLRLVATSDAELWHVHVNVFMQQAGDAIIR</sequence>
<protein>
    <recommendedName>
        <fullName evidence="4">Cyclic nucleotide-binding domain-containing protein</fullName>
    </recommendedName>
</protein>
<dbReference type="Proteomes" id="UP000054498">
    <property type="component" value="Unassembled WGS sequence"/>
</dbReference>
<dbReference type="EMBL" id="KK100853">
    <property type="protein sequence ID" value="KIZ03426.1"/>
    <property type="molecule type" value="Genomic_DNA"/>
</dbReference>
<feature type="compositionally biased region" description="Gly residues" evidence="1">
    <location>
        <begin position="193"/>
        <end position="204"/>
    </location>
</feature>
<dbReference type="SUPFAM" id="SSF51206">
    <property type="entry name" value="cAMP-binding domain-like"/>
    <property type="match status" value="1"/>
</dbReference>
<feature type="compositionally biased region" description="Low complexity" evidence="1">
    <location>
        <begin position="136"/>
        <end position="152"/>
    </location>
</feature>
<keyword evidence="3" id="KW-1185">Reference proteome</keyword>
<dbReference type="STRING" id="145388.A0A0D2NDP3"/>
<organism evidence="2 3">
    <name type="scientific">Monoraphidium neglectum</name>
    <dbReference type="NCBI Taxonomy" id="145388"/>
    <lineage>
        <taxon>Eukaryota</taxon>
        <taxon>Viridiplantae</taxon>
        <taxon>Chlorophyta</taxon>
        <taxon>core chlorophytes</taxon>
        <taxon>Chlorophyceae</taxon>
        <taxon>CS clade</taxon>
        <taxon>Sphaeropleales</taxon>
        <taxon>Selenastraceae</taxon>
        <taxon>Monoraphidium</taxon>
    </lineage>
</organism>
<reference evidence="2 3" key="1">
    <citation type="journal article" date="2013" name="BMC Genomics">
        <title>Reconstruction of the lipid metabolism for the microalga Monoraphidium neglectum from its genome sequence reveals characteristics suitable for biofuel production.</title>
        <authorList>
            <person name="Bogen C."/>
            <person name="Al-Dilaimi A."/>
            <person name="Albersmeier A."/>
            <person name="Wichmann J."/>
            <person name="Grundmann M."/>
            <person name="Rupp O."/>
            <person name="Lauersen K.J."/>
            <person name="Blifernez-Klassen O."/>
            <person name="Kalinowski J."/>
            <person name="Goesmann A."/>
            <person name="Mussgnug J.H."/>
            <person name="Kruse O."/>
        </authorList>
    </citation>
    <scope>NUCLEOTIDE SEQUENCE [LARGE SCALE GENOMIC DNA]</scope>
    <source>
        <strain evidence="2 3">SAG 48.87</strain>
    </source>
</reference>